<name>A0A0C3LU76_9AGAM</name>
<dbReference type="InterPro" id="IPR009057">
    <property type="entry name" value="Homeodomain-like_sf"/>
</dbReference>
<dbReference type="EMBL" id="KN823051">
    <property type="protein sequence ID" value="KIO24937.1"/>
    <property type="molecule type" value="Genomic_DNA"/>
</dbReference>
<protein>
    <recommendedName>
        <fullName evidence="3">Paired domain-containing protein</fullName>
    </recommendedName>
</protein>
<dbReference type="Proteomes" id="UP000054248">
    <property type="component" value="Unassembled WGS sequence"/>
</dbReference>
<dbReference type="AlphaFoldDB" id="A0A0C3LU76"/>
<evidence type="ECO:0000313" key="1">
    <source>
        <dbReference type="EMBL" id="KIO24937.1"/>
    </source>
</evidence>
<keyword evidence="2" id="KW-1185">Reference proteome</keyword>
<organism evidence="1 2">
    <name type="scientific">Tulasnella calospora MUT 4182</name>
    <dbReference type="NCBI Taxonomy" id="1051891"/>
    <lineage>
        <taxon>Eukaryota</taxon>
        <taxon>Fungi</taxon>
        <taxon>Dikarya</taxon>
        <taxon>Basidiomycota</taxon>
        <taxon>Agaricomycotina</taxon>
        <taxon>Agaricomycetes</taxon>
        <taxon>Cantharellales</taxon>
        <taxon>Tulasnellaceae</taxon>
        <taxon>Tulasnella</taxon>
    </lineage>
</organism>
<evidence type="ECO:0008006" key="3">
    <source>
        <dbReference type="Google" id="ProtNLM"/>
    </source>
</evidence>
<evidence type="ECO:0000313" key="2">
    <source>
        <dbReference type="Proteomes" id="UP000054248"/>
    </source>
</evidence>
<gene>
    <name evidence="1" type="ORF">M407DRAFT_244246</name>
</gene>
<sequence length="107" mass="12227">MGRQLTSDERWTIVRLRYDEDKPISYIVDKLNTSQSTVYLVLAEFHHTGQTSNPKPSGRGTSRILTQDDIGLVRSMLKQSPSVFLDEVQDALEEEGRQVSLHLPKDR</sequence>
<proteinExistence type="predicted"/>
<dbReference type="OrthoDB" id="3022198at2759"/>
<accession>A0A0C3LU76</accession>
<dbReference type="HOGENOM" id="CLU_056788_8_3_1"/>
<reference evidence="2" key="2">
    <citation type="submission" date="2015-01" db="EMBL/GenBank/DDBJ databases">
        <title>Evolutionary Origins and Diversification of the Mycorrhizal Mutualists.</title>
        <authorList>
            <consortium name="DOE Joint Genome Institute"/>
            <consortium name="Mycorrhizal Genomics Consortium"/>
            <person name="Kohler A."/>
            <person name="Kuo A."/>
            <person name="Nagy L.G."/>
            <person name="Floudas D."/>
            <person name="Copeland A."/>
            <person name="Barry K.W."/>
            <person name="Cichocki N."/>
            <person name="Veneault-Fourrey C."/>
            <person name="LaButti K."/>
            <person name="Lindquist E.A."/>
            <person name="Lipzen A."/>
            <person name="Lundell T."/>
            <person name="Morin E."/>
            <person name="Murat C."/>
            <person name="Riley R."/>
            <person name="Ohm R."/>
            <person name="Sun H."/>
            <person name="Tunlid A."/>
            <person name="Henrissat B."/>
            <person name="Grigoriev I.V."/>
            <person name="Hibbett D.S."/>
            <person name="Martin F."/>
        </authorList>
    </citation>
    <scope>NUCLEOTIDE SEQUENCE [LARGE SCALE GENOMIC DNA]</scope>
    <source>
        <strain evidence="2">MUT 4182</strain>
    </source>
</reference>
<dbReference type="SUPFAM" id="SSF46689">
    <property type="entry name" value="Homeodomain-like"/>
    <property type="match status" value="1"/>
</dbReference>
<reference evidence="1 2" key="1">
    <citation type="submission" date="2014-04" db="EMBL/GenBank/DDBJ databases">
        <authorList>
            <consortium name="DOE Joint Genome Institute"/>
            <person name="Kuo A."/>
            <person name="Girlanda M."/>
            <person name="Perotto S."/>
            <person name="Kohler A."/>
            <person name="Nagy L.G."/>
            <person name="Floudas D."/>
            <person name="Copeland A."/>
            <person name="Barry K.W."/>
            <person name="Cichocki N."/>
            <person name="Veneault-Fourrey C."/>
            <person name="LaButti K."/>
            <person name="Lindquist E.A."/>
            <person name="Lipzen A."/>
            <person name="Lundell T."/>
            <person name="Morin E."/>
            <person name="Murat C."/>
            <person name="Sun H."/>
            <person name="Tunlid A."/>
            <person name="Henrissat B."/>
            <person name="Grigoriev I.V."/>
            <person name="Hibbett D.S."/>
            <person name="Martin F."/>
            <person name="Nordberg H.P."/>
            <person name="Cantor M.N."/>
            <person name="Hua S.X."/>
        </authorList>
    </citation>
    <scope>NUCLEOTIDE SEQUENCE [LARGE SCALE GENOMIC DNA]</scope>
    <source>
        <strain evidence="1 2">MUT 4182</strain>
    </source>
</reference>